<proteinExistence type="predicted"/>
<dbReference type="GeneID" id="92712241"/>
<dbReference type="SUPFAM" id="SSF55729">
    <property type="entry name" value="Acyl-CoA N-acyltransferases (Nat)"/>
    <property type="match status" value="1"/>
</dbReference>
<dbReference type="EMBL" id="FQZN01000012">
    <property type="protein sequence ID" value="SHI96701.1"/>
    <property type="molecule type" value="Genomic_DNA"/>
</dbReference>
<accession>A0A1M6FG26</accession>
<gene>
    <name evidence="2" type="ORF">SAMN05444350_11216</name>
</gene>
<sequence length="184" mass="20830">MSLNNIQIRKTQIEDFYAITEIHEQAFCNKKEPELVANLLDDESGKPLISLLALHNGQPAGHILFTRAYFDGQSRQPVMYILAPLAVKPEFQCRGIGGALIKAGIRLLQEKGTNLVFVLGHKDYYPRYGFLPHATRLGYPAPYHIPDELGEYWMVQPIGESGFSIGKGKIKCADALRRPEYWRE</sequence>
<dbReference type="InterPro" id="IPR016181">
    <property type="entry name" value="Acyl_CoA_acyltransferase"/>
</dbReference>
<dbReference type="RefSeq" id="WP_025831368.1">
    <property type="nucleotide sequence ID" value="NZ_FQZN01000012.1"/>
</dbReference>
<dbReference type="Gene3D" id="3.40.630.30">
    <property type="match status" value="1"/>
</dbReference>
<dbReference type="CDD" id="cd04301">
    <property type="entry name" value="NAT_SF"/>
    <property type="match status" value="1"/>
</dbReference>
<name>A0A1M6FG26_9BACE</name>
<dbReference type="GO" id="GO:0016747">
    <property type="term" value="F:acyltransferase activity, transferring groups other than amino-acyl groups"/>
    <property type="evidence" value="ECO:0007669"/>
    <property type="project" value="InterPro"/>
</dbReference>
<dbReference type="PROSITE" id="PS51186">
    <property type="entry name" value="GNAT"/>
    <property type="match status" value="1"/>
</dbReference>
<protein>
    <submittedName>
        <fullName evidence="2">Putative acetyltransferase</fullName>
    </submittedName>
</protein>
<dbReference type="InterPro" id="IPR000182">
    <property type="entry name" value="GNAT_dom"/>
</dbReference>
<reference evidence="3" key="1">
    <citation type="submission" date="2016-11" db="EMBL/GenBank/DDBJ databases">
        <authorList>
            <person name="Varghese N."/>
            <person name="Submissions S."/>
        </authorList>
    </citation>
    <scope>NUCLEOTIDE SEQUENCE [LARGE SCALE GENOMIC DNA]</scope>
    <source>
        <strain evidence="3">DSM 26884</strain>
    </source>
</reference>
<dbReference type="eggNOG" id="COG3153">
    <property type="taxonomic scope" value="Bacteria"/>
</dbReference>
<feature type="domain" description="N-acetyltransferase" evidence="1">
    <location>
        <begin position="6"/>
        <end position="159"/>
    </location>
</feature>
<keyword evidence="2" id="KW-0808">Transferase</keyword>
<dbReference type="AlphaFoldDB" id="A0A1M6FG26"/>
<organism evidence="2 3">
    <name type="scientific">Bacteroides stercorirosoris</name>
    <dbReference type="NCBI Taxonomy" id="871324"/>
    <lineage>
        <taxon>Bacteria</taxon>
        <taxon>Pseudomonadati</taxon>
        <taxon>Bacteroidota</taxon>
        <taxon>Bacteroidia</taxon>
        <taxon>Bacteroidales</taxon>
        <taxon>Bacteroidaceae</taxon>
        <taxon>Bacteroides</taxon>
    </lineage>
</organism>
<evidence type="ECO:0000259" key="1">
    <source>
        <dbReference type="PROSITE" id="PS51186"/>
    </source>
</evidence>
<keyword evidence="3" id="KW-1185">Reference proteome</keyword>
<evidence type="ECO:0000313" key="2">
    <source>
        <dbReference type="EMBL" id="SHI96701.1"/>
    </source>
</evidence>
<dbReference type="Proteomes" id="UP000184192">
    <property type="component" value="Unassembled WGS sequence"/>
</dbReference>
<evidence type="ECO:0000313" key="3">
    <source>
        <dbReference type="Proteomes" id="UP000184192"/>
    </source>
</evidence>
<dbReference type="Pfam" id="PF00583">
    <property type="entry name" value="Acetyltransf_1"/>
    <property type="match status" value="1"/>
</dbReference>